<feature type="signal peptide" evidence="1">
    <location>
        <begin position="1"/>
        <end position="24"/>
    </location>
</feature>
<accession>A0A848MLL9</accession>
<protein>
    <submittedName>
        <fullName evidence="2">DUF1120 domain-containing protein</fullName>
    </submittedName>
</protein>
<feature type="chain" id="PRO_5032446355" evidence="1">
    <location>
        <begin position="25"/>
        <end position="231"/>
    </location>
</feature>
<reference evidence="2 3" key="1">
    <citation type="submission" date="2020-01" db="EMBL/GenBank/DDBJ databases">
        <authorList>
            <person name="Lee S.D."/>
        </authorList>
    </citation>
    <scope>NUCLEOTIDE SEQUENCE [LARGE SCALE GENOMIC DNA]</scope>
    <source>
        <strain evidence="2 3">SAP-1</strain>
    </source>
</reference>
<dbReference type="AlphaFoldDB" id="A0A848MLL9"/>
<dbReference type="Proteomes" id="UP000585363">
    <property type="component" value="Unassembled WGS sequence"/>
</dbReference>
<dbReference type="RefSeq" id="WP_169403496.1">
    <property type="nucleotide sequence ID" value="NZ_JAADJU010000006.1"/>
</dbReference>
<comment type="caution">
    <text evidence="2">The sequence shown here is derived from an EMBL/GenBank/DDBJ whole genome shotgun (WGS) entry which is preliminary data.</text>
</comment>
<evidence type="ECO:0000256" key="1">
    <source>
        <dbReference type="SAM" id="SignalP"/>
    </source>
</evidence>
<evidence type="ECO:0000313" key="2">
    <source>
        <dbReference type="EMBL" id="NMP27792.1"/>
    </source>
</evidence>
<dbReference type="EMBL" id="JAADJU010000006">
    <property type="protein sequence ID" value="NMP27792.1"/>
    <property type="molecule type" value="Genomic_DNA"/>
</dbReference>
<dbReference type="InterPro" id="IPR010546">
    <property type="entry name" value="DUF1120"/>
</dbReference>
<dbReference type="Pfam" id="PF06551">
    <property type="entry name" value="DUF1120"/>
    <property type="match status" value="1"/>
</dbReference>
<organism evidence="2 3">
    <name type="scientific">Rouxiella aceris</name>
    <dbReference type="NCBI Taxonomy" id="2703884"/>
    <lineage>
        <taxon>Bacteria</taxon>
        <taxon>Pseudomonadati</taxon>
        <taxon>Pseudomonadota</taxon>
        <taxon>Gammaproteobacteria</taxon>
        <taxon>Enterobacterales</taxon>
        <taxon>Yersiniaceae</taxon>
        <taxon>Rouxiella</taxon>
    </lineage>
</organism>
<evidence type="ECO:0000313" key="3">
    <source>
        <dbReference type="Proteomes" id="UP000585363"/>
    </source>
</evidence>
<sequence>MIKHVKSAASAAIVLMASSTPLWAVDSVDLKVTGTIMPTACTPTLSRNGSVDFGQIKSLSSTNYTLLPEITTAITINCDAPAKVAIKPTNGRPGTLVGTEGVTGYGETPSEIKLFGVGAFAGGLGTASEKLIGGYSMRIQQASLLVDGAPASVITSRDKGTTWMADSLGLMLYHSADLYTSWASVGNQLPVAFRTMSATLGVEAYVNKSSELDMTQPISLDGLSTLEMVYL</sequence>
<proteinExistence type="predicted"/>
<reference evidence="2 3" key="2">
    <citation type="submission" date="2020-06" db="EMBL/GenBank/DDBJ databases">
        <title>Polyphasic characterization of a Rahnella strain isolated from tree sap.</title>
        <authorList>
            <person name="Kim I.S."/>
        </authorList>
    </citation>
    <scope>NUCLEOTIDE SEQUENCE [LARGE SCALE GENOMIC DNA]</scope>
    <source>
        <strain evidence="2 3">SAP-1</strain>
    </source>
</reference>
<gene>
    <name evidence="2" type="ORF">GW590_13080</name>
</gene>
<name>A0A848MLL9_9GAMM</name>
<keyword evidence="1" id="KW-0732">Signal</keyword>
<keyword evidence="3" id="KW-1185">Reference proteome</keyword>